<dbReference type="InterPro" id="IPR001487">
    <property type="entry name" value="Bromodomain"/>
</dbReference>
<evidence type="ECO:0000256" key="1">
    <source>
        <dbReference type="ARBA" id="ARBA00011353"/>
    </source>
</evidence>
<dbReference type="InterPro" id="IPR018359">
    <property type="entry name" value="Bromodomain_CS"/>
</dbReference>
<organism evidence="7 8">
    <name type="scientific">Recurvomyces mirabilis</name>
    <dbReference type="NCBI Taxonomy" id="574656"/>
    <lineage>
        <taxon>Eukaryota</taxon>
        <taxon>Fungi</taxon>
        <taxon>Dikarya</taxon>
        <taxon>Ascomycota</taxon>
        <taxon>Pezizomycotina</taxon>
        <taxon>Dothideomycetes</taxon>
        <taxon>Dothideomycetidae</taxon>
        <taxon>Mycosphaerellales</taxon>
        <taxon>Teratosphaeriaceae</taxon>
        <taxon>Recurvomyces</taxon>
    </lineage>
</organism>
<feature type="domain" description="Bromo" evidence="6">
    <location>
        <begin position="166"/>
        <end position="238"/>
    </location>
</feature>
<dbReference type="SUPFAM" id="SSF47370">
    <property type="entry name" value="Bromodomain"/>
    <property type="match status" value="1"/>
</dbReference>
<dbReference type="PROSITE" id="PS50014">
    <property type="entry name" value="BROMODOMAIN_2"/>
    <property type="match status" value="1"/>
</dbReference>
<dbReference type="InterPro" id="IPR023780">
    <property type="entry name" value="Chromo_domain"/>
</dbReference>
<dbReference type="SUPFAM" id="SSF54160">
    <property type="entry name" value="Chromo domain-like"/>
    <property type="match status" value="1"/>
</dbReference>
<accession>A0AAE0WR21</accession>
<reference evidence="7" key="1">
    <citation type="submission" date="2023-07" db="EMBL/GenBank/DDBJ databases">
        <title>Black Yeasts Isolated from many extreme environments.</title>
        <authorList>
            <person name="Coleine C."/>
            <person name="Stajich J.E."/>
            <person name="Selbmann L."/>
        </authorList>
    </citation>
    <scope>NUCLEOTIDE SEQUENCE</scope>
    <source>
        <strain evidence="7">CCFEE 5485</strain>
    </source>
</reference>
<feature type="compositionally biased region" description="Basic and acidic residues" evidence="4">
    <location>
        <begin position="97"/>
        <end position="106"/>
    </location>
</feature>
<dbReference type="GO" id="GO:0006338">
    <property type="term" value="P:chromatin remodeling"/>
    <property type="evidence" value="ECO:0007669"/>
    <property type="project" value="TreeGrafter"/>
</dbReference>
<dbReference type="Pfam" id="PF00385">
    <property type="entry name" value="Chromo"/>
    <property type="match status" value="1"/>
</dbReference>
<keyword evidence="8" id="KW-1185">Reference proteome</keyword>
<dbReference type="GO" id="GO:0000785">
    <property type="term" value="C:chromatin"/>
    <property type="evidence" value="ECO:0007669"/>
    <property type="project" value="TreeGrafter"/>
</dbReference>
<evidence type="ECO:0000259" key="6">
    <source>
        <dbReference type="PROSITE" id="PS50014"/>
    </source>
</evidence>
<dbReference type="PROSITE" id="PS00633">
    <property type="entry name" value="BROMODOMAIN_1"/>
    <property type="match status" value="1"/>
</dbReference>
<gene>
    <name evidence="7" type="primary">BDF1_1</name>
    <name evidence="7" type="ORF">LTR78_004002</name>
</gene>
<dbReference type="SMART" id="SM00297">
    <property type="entry name" value="BROMO"/>
    <property type="match status" value="1"/>
</dbReference>
<dbReference type="AlphaFoldDB" id="A0AAE0WR21"/>
<dbReference type="PRINTS" id="PR00503">
    <property type="entry name" value="BROMODOMAIN"/>
</dbReference>
<dbReference type="InterPro" id="IPR036427">
    <property type="entry name" value="Bromodomain-like_sf"/>
</dbReference>
<evidence type="ECO:0000313" key="8">
    <source>
        <dbReference type="Proteomes" id="UP001274830"/>
    </source>
</evidence>
<name>A0AAE0WR21_9PEZI</name>
<dbReference type="Proteomes" id="UP001274830">
    <property type="component" value="Unassembled WGS sequence"/>
</dbReference>
<dbReference type="EMBL" id="JAUTXT010000011">
    <property type="protein sequence ID" value="KAK3676252.1"/>
    <property type="molecule type" value="Genomic_DNA"/>
</dbReference>
<dbReference type="InterPro" id="IPR016197">
    <property type="entry name" value="Chromo-like_dom_sf"/>
</dbReference>
<comment type="caution">
    <text evidence="7">The sequence shown here is derived from an EMBL/GenBank/DDBJ whole genome shotgun (WGS) entry which is preliminary data.</text>
</comment>
<evidence type="ECO:0000259" key="5">
    <source>
        <dbReference type="PROSITE" id="PS50013"/>
    </source>
</evidence>
<proteinExistence type="predicted"/>
<evidence type="ECO:0000256" key="3">
    <source>
        <dbReference type="PROSITE-ProRule" id="PRU00035"/>
    </source>
</evidence>
<dbReference type="PROSITE" id="PS50013">
    <property type="entry name" value="CHROMO_2"/>
    <property type="match status" value="1"/>
</dbReference>
<sequence length="332" mass="37485">MHKYNDLKAQAVAAAARDAMIRKREEARRMELEALSVKHAKEVYEVEQKHDDIIAALQQELDRGPEALIELHEMAMSALAEAMSGDPVIERQAPTSGKRDRAKVDEEGASQPHYGKSGLSNDTNKNTETSKTDSTPAKKRQRRAGDADSNDMSFCRQLLDKITGPRYRNIASVFLEPVNPIELDIPTYFKVIEHSMDLSTIGFKLSNGDYHSPRAFKVDLDLMVQNSLLFNPRSHPVHGMGMDLSNVVDFMWSTGTTPDEVEGVECVHVEKIVKHRFDRSGELSCLVKWLGYDDQEDQTWEPVRNLGNSKELRMYFKKIGGVPAPNTERDKK</sequence>
<dbReference type="SMART" id="SM00298">
    <property type="entry name" value="CHROMO"/>
    <property type="match status" value="1"/>
</dbReference>
<evidence type="ECO:0000256" key="4">
    <source>
        <dbReference type="SAM" id="MobiDB-lite"/>
    </source>
</evidence>
<feature type="domain" description="Chromo" evidence="5">
    <location>
        <begin position="267"/>
        <end position="327"/>
    </location>
</feature>
<comment type="subunit">
    <text evidence="1">Component of the NuA4 histone acetyltransferase complex.</text>
</comment>
<dbReference type="InterPro" id="IPR000953">
    <property type="entry name" value="Chromo/chromo_shadow_dom"/>
</dbReference>
<dbReference type="GO" id="GO:0006355">
    <property type="term" value="P:regulation of DNA-templated transcription"/>
    <property type="evidence" value="ECO:0007669"/>
    <property type="project" value="TreeGrafter"/>
</dbReference>
<evidence type="ECO:0000313" key="7">
    <source>
        <dbReference type="EMBL" id="KAK3676252.1"/>
    </source>
</evidence>
<dbReference type="Gene3D" id="2.40.50.40">
    <property type="match status" value="1"/>
</dbReference>
<feature type="compositionally biased region" description="Polar residues" evidence="4">
    <location>
        <begin position="118"/>
        <end position="135"/>
    </location>
</feature>
<dbReference type="PANTHER" id="PTHR22880:SF225">
    <property type="entry name" value="BROMODOMAIN-CONTAINING PROTEIN BET-1-RELATED"/>
    <property type="match status" value="1"/>
</dbReference>
<dbReference type="CDD" id="cd00024">
    <property type="entry name" value="CD_CSD"/>
    <property type="match status" value="1"/>
</dbReference>
<evidence type="ECO:0000256" key="2">
    <source>
        <dbReference type="ARBA" id="ARBA00023117"/>
    </source>
</evidence>
<feature type="region of interest" description="Disordered" evidence="4">
    <location>
        <begin position="85"/>
        <end position="150"/>
    </location>
</feature>
<dbReference type="PANTHER" id="PTHR22880">
    <property type="entry name" value="FALZ-RELATED BROMODOMAIN-CONTAINING PROTEINS"/>
    <property type="match status" value="1"/>
</dbReference>
<keyword evidence="2 3" id="KW-0103">Bromodomain</keyword>
<dbReference type="GO" id="GO:0005634">
    <property type="term" value="C:nucleus"/>
    <property type="evidence" value="ECO:0007669"/>
    <property type="project" value="TreeGrafter"/>
</dbReference>
<dbReference type="Pfam" id="PF00439">
    <property type="entry name" value="Bromodomain"/>
    <property type="match status" value="1"/>
</dbReference>
<dbReference type="InterPro" id="IPR050935">
    <property type="entry name" value="Bromo_chromatin_reader"/>
</dbReference>
<dbReference type="Gene3D" id="1.20.920.10">
    <property type="entry name" value="Bromodomain-like"/>
    <property type="match status" value="1"/>
</dbReference>
<protein>
    <submittedName>
        <fullName evidence="7">Transcription initiation at TATA-containing promoter protein</fullName>
    </submittedName>
</protein>